<dbReference type="PROSITE" id="PS01209">
    <property type="entry name" value="LDLRA_1"/>
    <property type="match status" value="1"/>
</dbReference>
<evidence type="ECO:0000256" key="1">
    <source>
        <dbReference type="ARBA" id="ARBA00023157"/>
    </source>
</evidence>
<protein>
    <submittedName>
        <fullName evidence="6">Uncharacterized protein LOC108734988</fullName>
    </submittedName>
</protein>
<organism evidence="5 6">
    <name type="scientific">Agrilus planipennis</name>
    <name type="common">Emerald ash borer</name>
    <name type="synonym">Agrilus marcopoli</name>
    <dbReference type="NCBI Taxonomy" id="224129"/>
    <lineage>
        <taxon>Eukaryota</taxon>
        <taxon>Metazoa</taxon>
        <taxon>Ecdysozoa</taxon>
        <taxon>Arthropoda</taxon>
        <taxon>Hexapoda</taxon>
        <taxon>Insecta</taxon>
        <taxon>Pterygota</taxon>
        <taxon>Neoptera</taxon>
        <taxon>Endopterygota</taxon>
        <taxon>Coleoptera</taxon>
        <taxon>Polyphaga</taxon>
        <taxon>Elateriformia</taxon>
        <taxon>Buprestoidea</taxon>
        <taxon>Buprestidae</taxon>
        <taxon>Agrilinae</taxon>
        <taxon>Agrilus</taxon>
    </lineage>
</organism>
<feature type="signal peptide" evidence="4">
    <location>
        <begin position="1"/>
        <end position="15"/>
    </location>
</feature>
<dbReference type="RefSeq" id="XP_018322270.1">
    <property type="nucleotide sequence ID" value="XM_018466768.2"/>
</dbReference>
<feature type="chain" id="PRO_5012619402" evidence="4">
    <location>
        <begin position="16"/>
        <end position="160"/>
    </location>
</feature>
<dbReference type="InParanoid" id="A0A1W4WQF9"/>
<evidence type="ECO:0000313" key="6">
    <source>
        <dbReference type="RefSeq" id="XP_018322270.1"/>
    </source>
</evidence>
<evidence type="ECO:0000256" key="4">
    <source>
        <dbReference type="SAM" id="SignalP"/>
    </source>
</evidence>
<reference evidence="6" key="1">
    <citation type="submission" date="2025-08" db="UniProtKB">
        <authorList>
            <consortium name="RefSeq"/>
        </authorList>
    </citation>
    <scope>IDENTIFICATION</scope>
    <source>
        <tissue evidence="6">Entire body</tissue>
    </source>
</reference>
<dbReference type="KEGG" id="apln:108734988"/>
<sequence>MWAVLAAAIWVCALANPLQPLHLERGSYRHPQEFAAWRKRDSTAGGQQQQQQQQDQQVSIGQTGLPGAEQLMLRSPRGGRQYDVPQVECPPAADGMDRFACPTPDRQGRYHCIDDHVLCNGFIDCPTGEDEDRQACMYYKTIKVHLDVLADALLRWAQGR</sequence>
<keyword evidence="1" id="KW-1015">Disulfide bond</keyword>
<dbReference type="InterPro" id="IPR036055">
    <property type="entry name" value="LDL_receptor-like_sf"/>
</dbReference>
<keyword evidence="5" id="KW-1185">Reference proteome</keyword>
<name>A0A1W4WQF9_AGRPL</name>
<feature type="region of interest" description="Disordered" evidence="3">
    <location>
        <begin position="37"/>
        <end position="87"/>
    </location>
</feature>
<keyword evidence="4" id="KW-0732">Signal</keyword>
<dbReference type="Proteomes" id="UP000192223">
    <property type="component" value="Unplaced"/>
</dbReference>
<dbReference type="GeneID" id="108734988"/>
<dbReference type="GO" id="GO:0043195">
    <property type="term" value="C:terminal bouton"/>
    <property type="evidence" value="ECO:0007669"/>
    <property type="project" value="TreeGrafter"/>
</dbReference>
<dbReference type="Gene3D" id="4.10.400.10">
    <property type="entry name" value="Low-density Lipoprotein Receptor"/>
    <property type="match status" value="1"/>
</dbReference>
<dbReference type="SUPFAM" id="SSF57424">
    <property type="entry name" value="LDL receptor-like module"/>
    <property type="match status" value="1"/>
</dbReference>
<dbReference type="AlphaFoldDB" id="A0A1W4WQF9"/>
<dbReference type="GO" id="GO:0043410">
    <property type="term" value="P:positive regulation of MAPK cascade"/>
    <property type="evidence" value="ECO:0007669"/>
    <property type="project" value="TreeGrafter"/>
</dbReference>
<dbReference type="GO" id="GO:0030297">
    <property type="term" value="F:transmembrane receptor protein tyrosine kinase activator activity"/>
    <property type="evidence" value="ECO:0007669"/>
    <property type="project" value="TreeGrafter"/>
</dbReference>
<gene>
    <name evidence="6" type="primary">LOC108734988</name>
</gene>
<feature type="compositionally biased region" description="Low complexity" evidence="3">
    <location>
        <begin position="47"/>
        <end position="57"/>
    </location>
</feature>
<dbReference type="PANTHER" id="PTHR21105:SF0">
    <property type="entry name" value="GH16255P"/>
    <property type="match status" value="1"/>
</dbReference>
<dbReference type="PANTHER" id="PTHR21105">
    <property type="entry name" value="GH16255P"/>
    <property type="match status" value="1"/>
</dbReference>
<evidence type="ECO:0000313" key="5">
    <source>
        <dbReference type="Proteomes" id="UP000192223"/>
    </source>
</evidence>
<dbReference type="PROSITE" id="PS50068">
    <property type="entry name" value="LDLRA_2"/>
    <property type="match status" value="1"/>
</dbReference>
<comment type="caution">
    <text evidence="2">Lacks conserved residue(s) required for the propagation of feature annotation.</text>
</comment>
<dbReference type="InterPro" id="IPR002172">
    <property type="entry name" value="LDrepeatLR_classA_rpt"/>
</dbReference>
<dbReference type="CDD" id="cd00112">
    <property type="entry name" value="LDLa"/>
    <property type="match status" value="1"/>
</dbReference>
<dbReference type="OrthoDB" id="6417936at2759"/>
<accession>A0A1W4WQF9</accession>
<evidence type="ECO:0000256" key="3">
    <source>
        <dbReference type="SAM" id="MobiDB-lite"/>
    </source>
</evidence>
<evidence type="ECO:0000256" key="2">
    <source>
        <dbReference type="PROSITE-ProRule" id="PRU00124"/>
    </source>
</evidence>
<dbReference type="InterPro" id="IPR023415">
    <property type="entry name" value="LDLR_class-A_CS"/>
</dbReference>
<proteinExistence type="predicted"/>